<dbReference type="PANTHER" id="PTHR10527">
    <property type="entry name" value="IMPORTIN BETA"/>
    <property type="match status" value="1"/>
</dbReference>
<dbReference type="Gene3D" id="1.25.10.10">
    <property type="entry name" value="Leucine-rich Repeat Variant"/>
    <property type="match status" value="1"/>
</dbReference>
<keyword evidence="7" id="KW-0539">Nucleus</keyword>
<dbReference type="GO" id="GO:0005634">
    <property type="term" value="C:nucleus"/>
    <property type="evidence" value="ECO:0007669"/>
    <property type="project" value="UniProtKB-ARBA"/>
</dbReference>
<dbReference type="Proteomes" id="UP000490939">
    <property type="component" value="Unassembled WGS sequence"/>
</dbReference>
<dbReference type="Pfam" id="PF03810">
    <property type="entry name" value="IBN_N"/>
    <property type="match status" value="1"/>
</dbReference>
<evidence type="ECO:0000256" key="6">
    <source>
        <dbReference type="ARBA" id="ARBA00022927"/>
    </source>
</evidence>
<evidence type="ECO:0000313" key="11">
    <source>
        <dbReference type="EMBL" id="KAE9987135.1"/>
    </source>
</evidence>
<evidence type="ECO:0000313" key="12">
    <source>
        <dbReference type="Proteomes" id="UP000447873"/>
    </source>
</evidence>
<keyword evidence="3" id="KW-0813">Transport</keyword>
<dbReference type="SUPFAM" id="SSF48371">
    <property type="entry name" value="ARM repeat"/>
    <property type="match status" value="2"/>
</dbReference>
<feature type="repeat" description="HEAT" evidence="8">
    <location>
        <begin position="384"/>
        <end position="422"/>
    </location>
</feature>
<dbReference type="InterPro" id="IPR040122">
    <property type="entry name" value="Importin_beta"/>
</dbReference>
<evidence type="ECO:0000256" key="8">
    <source>
        <dbReference type="PROSITE-ProRule" id="PRU00103"/>
    </source>
</evidence>
<evidence type="ECO:0000256" key="3">
    <source>
        <dbReference type="ARBA" id="ARBA00022448"/>
    </source>
</evidence>
<dbReference type="PROSITE" id="PS50077">
    <property type="entry name" value="HEAT_REPEAT"/>
    <property type="match status" value="1"/>
</dbReference>
<dbReference type="GO" id="GO:0031267">
    <property type="term" value="F:small GTPase binding"/>
    <property type="evidence" value="ECO:0007669"/>
    <property type="project" value="InterPro"/>
</dbReference>
<dbReference type="Proteomes" id="UP000447873">
    <property type="component" value="Unassembled WGS sequence"/>
</dbReference>
<dbReference type="EMBL" id="WNWS01000177">
    <property type="protein sequence ID" value="KAE9976287.1"/>
    <property type="molecule type" value="Genomic_DNA"/>
</dbReference>
<evidence type="ECO:0000256" key="5">
    <source>
        <dbReference type="ARBA" id="ARBA00022737"/>
    </source>
</evidence>
<evidence type="ECO:0000313" key="10">
    <source>
        <dbReference type="EMBL" id="KAE9976287.1"/>
    </source>
</evidence>
<sequence>MDEQRFVQLLESLLSPDTEALKAATAELNSTYYPHPQSLSALLQIVSAHPSYQLRQLSAVEARKLVPKHWSKLDNKPELRNALLQASLNEENKLVRHSGSRVVSSIAKVDFENSEWQDLPGLLLQACTSPQVRQREVGMYMIYTLMETMGDFFTENLPSLFQLFAKTIQDPESAEVRVNTMLTLSRVAMLVDGEDDPDSVKAFQELVPHMVNVLKATVDAGDESDAMNAFETFQTLLACDAVLLNKHFADLVRFMMDLATEKAIDDDMRSQALAFLMQCARYRKLKLQGLRMGEELTKKALQIVPELGDLSSDDEEITPARSALGLLDILAGSLPPSQVVVPLLREIGPYVSHQDPEYRRAGILALGMCVEGAPDFIATQLKEILPMVLRLLEDPNVRVRAAALQGVARLSDDLAEEVGKEHALLIPAMVKNFDLAVQSLPGADEELREEYYGIIRGSCNAIDSLIEGLDKDEAAIYVSELVPRLSQFFKSDDQRSQLAAIGAVGSIASAAEAAFIPYFEATMHALGEYVTLKESQDELDLRGFVCDSMGKMAAAVGPVAFQQYVRPLMEASEQALHLDHPRLRETSYILWSTMSKVYEEEFSPYLDGVIKGLSDCLEQEEKDVLNFSSDAADLQGQEVTIGGKVFKVVASEDDDEDEIINVDEADDDDDFEDISSPVTAVAMEKEIAIEVIGDIVAHTRAKFVPHMEKIITMILPMCDHEYEGIRKSAISTLWRIYGCVWGLAEGQGMAKWIPGIPLQVEPPAELQKLGTAVMDATMGVWLEEMDRSTVTDINRDLAGVLKAAGPSILIKSEKSESLLKDLVSTLLQILTKRHPCQQDLGEDGEMDEDLLEESSEYDWLVVDTALDCVTCLAAALGSTFGELWKTFEKPIMKYVSSQEASERCAAIGCLSECISYMEGGCTPYTDKLLTVLMKRLGDEDPDTKANAMYGTGLLCEKSENAALITRNYNAIFAKLEPVLDEGATANHRMLDNAAGCVARMIQAHPDNVPLAEVLPRLVDLLPVKEDYQENAPAFRCIIALSRSTRDRDRRVPGNLNSEDCQKFIDIYLTTKDIEDNVQAQNPEMLKLAPKIAPVITKALSPPNDQLDDETRAHLTELVAYMSAN</sequence>
<dbReference type="Pfam" id="PF25574">
    <property type="entry name" value="TPR_IMB1"/>
    <property type="match status" value="1"/>
</dbReference>
<evidence type="ECO:0000259" key="9">
    <source>
        <dbReference type="PROSITE" id="PS50166"/>
    </source>
</evidence>
<gene>
    <name evidence="11" type="ORF">EG327_003996</name>
    <name evidence="10" type="ORF">EG328_002696</name>
</gene>
<proteinExistence type="predicted"/>
<comment type="subcellular location">
    <subcellularLocation>
        <location evidence="2">Cytoplasm</location>
    </subcellularLocation>
    <subcellularLocation>
        <location evidence="1">Nucleus</location>
    </subcellularLocation>
</comment>
<keyword evidence="5" id="KW-0677">Repeat</keyword>
<name>A0A8H3Z0G0_VENIN</name>
<dbReference type="EMBL" id="WNWR01000242">
    <property type="protein sequence ID" value="KAE9987135.1"/>
    <property type="molecule type" value="Genomic_DNA"/>
</dbReference>
<evidence type="ECO:0000256" key="7">
    <source>
        <dbReference type="ARBA" id="ARBA00023242"/>
    </source>
</evidence>
<dbReference type="AlphaFoldDB" id="A0A8H3Z0G0"/>
<keyword evidence="4" id="KW-0963">Cytoplasm</keyword>
<dbReference type="PROSITE" id="PS50166">
    <property type="entry name" value="IMPORTIN_B_NT"/>
    <property type="match status" value="1"/>
</dbReference>
<evidence type="ECO:0000313" key="13">
    <source>
        <dbReference type="Proteomes" id="UP000490939"/>
    </source>
</evidence>
<dbReference type="Pfam" id="PF25780">
    <property type="entry name" value="TPR_IPO5"/>
    <property type="match status" value="1"/>
</dbReference>
<dbReference type="InterPro" id="IPR011989">
    <property type="entry name" value="ARM-like"/>
</dbReference>
<dbReference type="Pfam" id="PF13513">
    <property type="entry name" value="HEAT_EZ"/>
    <property type="match status" value="1"/>
</dbReference>
<protein>
    <recommendedName>
        <fullName evidence="9">Importin N-terminal domain-containing protein</fullName>
    </recommendedName>
</protein>
<dbReference type="GO" id="GO:0005737">
    <property type="term" value="C:cytoplasm"/>
    <property type="evidence" value="ECO:0007669"/>
    <property type="project" value="UniProtKB-SubCell"/>
</dbReference>
<dbReference type="InterPro" id="IPR057672">
    <property type="entry name" value="TPR_IPO4/5"/>
</dbReference>
<keyword evidence="6" id="KW-0653">Protein transport</keyword>
<dbReference type="SMART" id="SM00913">
    <property type="entry name" value="IBN_N"/>
    <property type="match status" value="1"/>
</dbReference>
<dbReference type="InterPro" id="IPR058584">
    <property type="entry name" value="IMB1_TNPO1-like_TPR"/>
</dbReference>
<dbReference type="InterPro" id="IPR016024">
    <property type="entry name" value="ARM-type_fold"/>
</dbReference>
<comment type="caution">
    <text evidence="10">The sequence shown here is derived from an EMBL/GenBank/DDBJ whole genome shotgun (WGS) entry which is preliminary data.</text>
</comment>
<organism evidence="10 12">
    <name type="scientific">Venturia inaequalis</name>
    <name type="common">Apple scab fungus</name>
    <dbReference type="NCBI Taxonomy" id="5025"/>
    <lineage>
        <taxon>Eukaryota</taxon>
        <taxon>Fungi</taxon>
        <taxon>Dikarya</taxon>
        <taxon>Ascomycota</taxon>
        <taxon>Pezizomycotina</taxon>
        <taxon>Dothideomycetes</taxon>
        <taxon>Pleosporomycetidae</taxon>
        <taxon>Venturiales</taxon>
        <taxon>Venturiaceae</taxon>
        <taxon>Venturia</taxon>
    </lineage>
</organism>
<evidence type="ECO:0000256" key="1">
    <source>
        <dbReference type="ARBA" id="ARBA00004123"/>
    </source>
</evidence>
<evidence type="ECO:0000256" key="2">
    <source>
        <dbReference type="ARBA" id="ARBA00004496"/>
    </source>
</evidence>
<feature type="domain" description="Importin N-terminal" evidence="9">
    <location>
        <begin position="24"/>
        <end position="89"/>
    </location>
</feature>
<dbReference type="InterPro" id="IPR021133">
    <property type="entry name" value="HEAT_type_2"/>
</dbReference>
<accession>A0A8H3Z0G0</accession>
<evidence type="ECO:0000256" key="4">
    <source>
        <dbReference type="ARBA" id="ARBA00022490"/>
    </source>
</evidence>
<dbReference type="InterPro" id="IPR001494">
    <property type="entry name" value="Importin-beta_N"/>
</dbReference>
<reference evidence="10 12" key="1">
    <citation type="submission" date="2018-12" db="EMBL/GenBank/DDBJ databases">
        <title>Venturia inaequalis Genome Resource.</title>
        <authorList>
            <person name="Lichtner F.J."/>
        </authorList>
    </citation>
    <scope>NUCLEOTIDE SEQUENCE [LARGE SCALE GENOMIC DNA]</scope>
    <source>
        <strain evidence="10 12">120213</strain>
        <strain evidence="11 13">DMI_063113</strain>
    </source>
</reference>
<dbReference type="GO" id="GO:0006606">
    <property type="term" value="P:protein import into nucleus"/>
    <property type="evidence" value="ECO:0007669"/>
    <property type="project" value="InterPro"/>
</dbReference>
<keyword evidence="13" id="KW-1185">Reference proteome</keyword>